<dbReference type="AlphaFoldDB" id="A0A6C2U3Z7"/>
<name>A0A6C2U3Z7_PONDE</name>
<dbReference type="EMBL" id="CAAHFG010000001">
    <property type="protein sequence ID" value="VGO14106.1"/>
    <property type="molecule type" value="Genomic_DNA"/>
</dbReference>
<organism evidence="1 2">
    <name type="scientific">Pontiella desulfatans</name>
    <dbReference type="NCBI Taxonomy" id="2750659"/>
    <lineage>
        <taxon>Bacteria</taxon>
        <taxon>Pseudomonadati</taxon>
        <taxon>Kiritimatiellota</taxon>
        <taxon>Kiritimatiellia</taxon>
        <taxon>Kiritimatiellales</taxon>
        <taxon>Pontiellaceae</taxon>
        <taxon>Pontiella</taxon>
    </lineage>
</organism>
<keyword evidence="2" id="KW-1185">Reference proteome</keyword>
<dbReference type="RefSeq" id="WP_136079615.1">
    <property type="nucleotide sequence ID" value="NZ_CAAHFG010000001.1"/>
</dbReference>
<evidence type="ECO:0000313" key="2">
    <source>
        <dbReference type="Proteomes" id="UP000366872"/>
    </source>
</evidence>
<evidence type="ECO:0000313" key="1">
    <source>
        <dbReference type="EMBL" id="VGO14106.1"/>
    </source>
</evidence>
<gene>
    <name evidence="1" type="ORF">PDESU_02663</name>
</gene>
<protein>
    <submittedName>
        <fullName evidence="1">Uncharacterized protein</fullName>
    </submittedName>
</protein>
<sequence length="214" mass="24256">MKINSSLSAKESVLGNAVMQLDEDSIRNEQYHAVTGLRVISEDVPVHSVPRDERMAIARWWFKLPFAALIACACRQKLNMHDCIKTGLIKGLNQYQISLLCCHGNHTALMDEFIWDPDDHARNEQLVWFEDLQQLARENAAPEQWPRQRFEDEVAEAFEMYLAASANGLLTGPITDFTGNDDIISSIYTAHAWLRETYSELLDETCSANVQALA</sequence>
<dbReference type="Proteomes" id="UP000366872">
    <property type="component" value="Unassembled WGS sequence"/>
</dbReference>
<proteinExistence type="predicted"/>
<accession>A0A6C2U3Z7</accession>
<reference evidence="1 2" key="1">
    <citation type="submission" date="2019-04" db="EMBL/GenBank/DDBJ databases">
        <authorList>
            <person name="Van Vliet M D."/>
        </authorList>
    </citation>
    <scope>NUCLEOTIDE SEQUENCE [LARGE SCALE GENOMIC DNA]</scope>
    <source>
        <strain evidence="1 2">F1</strain>
    </source>
</reference>